<organism evidence="1 2">
    <name type="scientific">Candidatus Glassbacteria bacterium GWA2_58_10</name>
    <dbReference type="NCBI Taxonomy" id="1817865"/>
    <lineage>
        <taxon>Bacteria</taxon>
        <taxon>Candidatus Glassiibacteriota</taxon>
    </lineage>
</organism>
<dbReference type="InterPro" id="IPR014958">
    <property type="entry name" value="DGC"/>
</dbReference>
<name>A0A1F5YHN5_9BACT</name>
<dbReference type="AlphaFoldDB" id="A0A1F5YHN5"/>
<protein>
    <recommendedName>
        <fullName evidence="3">Zinc-binding protein</fullName>
    </recommendedName>
</protein>
<dbReference type="EMBL" id="MFIV01000016">
    <property type="protein sequence ID" value="OGF99603.1"/>
    <property type="molecule type" value="Genomic_DNA"/>
</dbReference>
<gene>
    <name evidence="1" type="ORF">A2Z86_10495</name>
</gene>
<sequence length="129" mass="13514">MRIRQGCGCGSLAYNVVFSCSGAADLGALADRAARKLSRDKAALMMCSAAIGASIEDILNKARNAKKMLVIDGCGTECARKILERAGFSGLCCLQLESLGLEKGKTVVDEALVEKVTARAADLLNNTTT</sequence>
<accession>A0A1F5YHN5</accession>
<dbReference type="Proteomes" id="UP000176992">
    <property type="component" value="Unassembled WGS sequence"/>
</dbReference>
<dbReference type="Pfam" id="PF08859">
    <property type="entry name" value="DGC"/>
    <property type="match status" value="1"/>
</dbReference>
<dbReference type="PROSITE" id="PS51257">
    <property type="entry name" value="PROKAR_LIPOPROTEIN"/>
    <property type="match status" value="1"/>
</dbReference>
<reference evidence="1 2" key="1">
    <citation type="journal article" date="2016" name="Nat. Commun.">
        <title>Thousands of microbial genomes shed light on interconnected biogeochemical processes in an aquifer system.</title>
        <authorList>
            <person name="Anantharaman K."/>
            <person name="Brown C.T."/>
            <person name="Hug L.A."/>
            <person name="Sharon I."/>
            <person name="Castelle C.J."/>
            <person name="Probst A.J."/>
            <person name="Thomas B.C."/>
            <person name="Singh A."/>
            <person name="Wilkins M.J."/>
            <person name="Karaoz U."/>
            <person name="Brodie E.L."/>
            <person name="Williams K.H."/>
            <person name="Hubbard S.S."/>
            <person name="Banfield J.F."/>
        </authorList>
    </citation>
    <scope>NUCLEOTIDE SEQUENCE [LARGE SCALE GENOMIC DNA]</scope>
</reference>
<evidence type="ECO:0000313" key="2">
    <source>
        <dbReference type="Proteomes" id="UP000176992"/>
    </source>
</evidence>
<evidence type="ECO:0000313" key="1">
    <source>
        <dbReference type="EMBL" id="OGF99603.1"/>
    </source>
</evidence>
<evidence type="ECO:0008006" key="3">
    <source>
        <dbReference type="Google" id="ProtNLM"/>
    </source>
</evidence>
<comment type="caution">
    <text evidence="1">The sequence shown here is derived from an EMBL/GenBank/DDBJ whole genome shotgun (WGS) entry which is preliminary data.</text>
</comment>
<proteinExistence type="predicted"/>